<gene>
    <name evidence="2" type="ORF">XDN619_LOCUS35466</name>
</gene>
<feature type="chain" id="PRO_5033015940" description="Secreted protein" evidence="1">
    <location>
        <begin position="24"/>
        <end position="191"/>
    </location>
</feature>
<name>A0A817A7I7_9BILA</name>
<dbReference type="EMBL" id="CAJNRG010018197">
    <property type="protein sequence ID" value="CAF2252654.1"/>
    <property type="molecule type" value="Genomic_DNA"/>
</dbReference>
<protein>
    <recommendedName>
        <fullName evidence="4">Secreted protein</fullName>
    </recommendedName>
</protein>
<evidence type="ECO:0000313" key="3">
    <source>
        <dbReference type="Proteomes" id="UP000663887"/>
    </source>
</evidence>
<accession>A0A817A7I7</accession>
<keyword evidence="1" id="KW-0732">Signal</keyword>
<sequence>MQTPIYIWFYVIAFVQLQTVSLSDSAATTPKTQLNLNNQVQPTVVNSTGNYLFGAQGFNHVSSYSCKSNPKNRVARYCILTIPDAEAQCNSDANCGGYDVTNNAGWHNANDVNGQTAIICLVPKDLIMSAHAEAQCNSDANCGGYDVTTNAGWHNANDVNGQTVVQLFTAGAPTNPSAEWKFYSKPATTGF</sequence>
<dbReference type="AlphaFoldDB" id="A0A817A7I7"/>
<organism evidence="2 3">
    <name type="scientific">Rotaria magnacalcarata</name>
    <dbReference type="NCBI Taxonomy" id="392030"/>
    <lineage>
        <taxon>Eukaryota</taxon>
        <taxon>Metazoa</taxon>
        <taxon>Spiralia</taxon>
        <taxon>Gnathifera</taxon>
        <taxon>Rotifera</taxon>
        <taxon>Eurotatoria</taxon>
        <taxon>Bdelloidea</taxon>
        <taxon>Philodinida</taxon>
        <taxon>Philodinidae</taxon>
        <taxon>Rotaria</taxon>
    </lineage>
</organism>
<evidence type="ECO:0000256" key="1">
    <source>
        <dbReference type="SAM" id="SignalP"/>
    </source>
</evidence>
<reference evidence="2" key="1">
    <citation type="submission" date="2021-02" db="EMBL/GenBank/DDBJ databases">
        <authorList>
            <person name="Nowell W R."/>
        </authorList>
    </citation>
    <scope>NUCLEOTIDE SEQUENCE</scope>
</reference>
<evidence type="ECO:0000313" key="2">
    <source>
        <dbReference type="EMBL" id="CAF2252654.1"/>
    </source>
</evidence>
<comment type="caution">
    <text evidence="2">The sequence shown here is derived from an EMBL/GenBank/DDBJ whole genome shotgun (WGS) entry which is preliminary data.</text>
</comment>
<dbReference type="Proteomes" id="UP000663887">
    <property type="component" value="Unassembled WGS sequence"/>
</dbReference>
<feature type="signal peptide" evidence="1">
    <location>
        <begin position="1"/>
        <end position="23"/>
    </location>
</feature>
<proteinExistence type="predicted"/>
<evidence type="ECO:0008006" key="4">
    <source>
        <dbReference type="Google" id="ProtNLM"/>
    </source>
</evidence>